<evidence type="ECO:0000256" key="2">
    <source>
        <dbReference type="SAM" id="SignalP"/>
    </source>
</evidence>
<reference evidence="3" key="1">
    <citation type="journal article" date="2021" name="Nat. Commun.">
        <title>Genetic determinants of endophytism in the Arabidopsis root mycobiome.</title>
        <authorList>
            <person name="Mesny F."/>
            <person name="Miyauchi S."/>
            <person name="Thiergart T."/>
            <person name="Pickel B."/>
            <person name="Atanasova L."/>
            <person name="Karlsson M."/>
            <person name="Huettel B."/>
            <person name="Barry K.W."/>
            <person name="Haridas S."/>
            <person name="Chen C."/>
            <person name="Bauer D."/>
            <person name="Andreopoulos W."/>
            <person name="Pangilinan J."/>
            <person name="LaButti K."/>
            <person name="Riley R."/>
            <person name="Lipzen A."/>
            <person name="Clum A."/>
            <person name="Drula E."/>
            <person name="Henrissat B."/>
            <person name="Kohler A."/>
            <person name="Grigoriev I.V."/>
            <person name="Martin F.M."/>
            <person name="Hacquard S."/>
        </authorList>
    </citation>
    <scope>NUCLEOTIDE SEQUENCE</scope>
    <source>
        <strain evidence="3">MPI-SDFR-AT-0120</strain>
    </source>
</reference>
<feature type="chain" id="PRO_5035446628" evidence="2">
    <location>
        <begin position="20"/>
        <end position="634"/>
    </location>
</feature>
<dbReference type="Proteomes" id="UP000813461">
    <property type="component" value="Unassembled WGS sequence"/>
</dbReference>
<dbReference type="EMBL" id="JAGMVJ010000012">
    <property type="protein sequence ID" value="KAH7084459.1"/>
    <property type="molecule type" value="Genomic_DNA"/>
</dbReference>
<sequence length="634" mass="68881">MRIFKLVPLVLAALPLALAGKKDTLTVYGAPISTDENAGPGSCAPSSPEHRRCVGQKLQWCKPTGWATVQECAADQECVVGKDIKMGGECRARSPPKDLPIDRTTGEFRLSKHPIQTSEAHVVTSVVLVTSVVTVTASVNVTSTVTASQVSSSTGHKLTSLSRSIPFFTLRPSLNVTSTTLASVVTSSANHNLTTSTHLVSNSTMSAPIPSSSSTPEDPERCKANSHRCFNNNIQDCVLREHWATREACKSGTICEENCDLRGNCNPYCKTPTPPSDDNRNKCPVSATRCNANKIQTCNDDKAWIDKETCATGTICTENCSRSGCVPFCRSKSNPNARFPECEPGLQKCDVTFTRLFLCNKDRAWNTDIICDTDSTCVNDAPGKAHCEKQDKTYTPPPNLARNLYQICKPGELSCSEDGYRLIVCNEDGQWETKKKCATPGDCKIDSPGVAHCQRGGIDPPKFKRQEHALCTPGELSCSEDGYRLIICNNSQWETKKKCATPGDCKIDGPGTAHCQRGDIDPPKLTRDESVAECSPKDKACDTERRFLFTCQGNSTWNAGAQCFGPGWCAVDWTGLTCTGFPRYVGPGATCNGECEFNYLYCLGASDHIPAVKQQCFNAMCNSEEVSEEKLDMG</sequence>
<name>A0A8K0R4Y7_9PLEO</name>
<dbReference type="AlphaFoldDB" id="A0A8K0R4Y7"/>
<dbReference type="OrthoDB" id="3760136at2759"/>
<accession>A0A8K0R4Y7</accession>
<evidence type="ECO:0000256" key="1">
    <source>
        <dbReference type="SAM" id="MobiDB-lite"/>
    </source>
</evidence>
<gene>
    <name evidence="3" type="ORF">FB567DRAFT_83023</name>
</gene>
<proteinExistence type="predicted"/>
<keyword evidence="4" id="KW-1185">Reference proteome</keyword>
<keyword evidence="2" id="KW-0732">Signal</keyword>
<comment type="caution">
    <text evidence="3">The sequence shown here is derived from an EMBL/GenBank/DDBJ whole genome shotgun (WGS) entry which is preliminary data.</text>
</comment>
<feature type="region of interest" description="Disordered" evidence="1">
    <location>
        <begin position="201"/>
        <end position="220"/>
    </location>
</feature>
<evidence type="ECO:0000313" key="4">
    <source>
        <dbReference type="Proteomes" id="UP000813461"/>
    </source>
</evidence>
<evidence type="ECO:0000313" key="3">
    <source>
        <dbReference type="EMBL" id="KAH7084459.1"/>
    </source>
</evidence>
<protein>
    <submittedName>
        <fullName evidence="3">Uncharacterized protein</fullName>
    </submittedName>
</protein>
<feature type="compositionally biased region" description="Low complexity" evidence="1">
    <location>
        <begin position="201"/>
        <end position="216"/>
    </location>
</feature>
<organism evidence="3 4">
    <name type="scientific">Paraphoma chrysanthemicola</name>
    <dbReference type="NCBI Taxonomy" id="798071"/>
    <lineage>
        <taxon>Eukaryota</taxon>
        <taxon>Fungi</taxon>
        <taxon>Dikarya</taxon>
        <taxon>Ascomycota</taxon>
        <taxon>Pezizomycotina</taxon>
        <taxon>Dothideomycetes</taxon>
        <taxon>Pleosporomycetidae</taxon>
        <taxon>Pleosporales</taxon>
        <taxon>Pleosporineae</taxon>
        <taxon>Phaeosphaeriaceae</taxon>
        <taxon>Paraphoma</taxon>
    </lineage>
</organism>
<feature type="signal peptide" evidence="2">
    <location>
        <begin position="1"/>
        <end position="19"/>
    </location>
</feature>